<reference evidence="2" key="1">
    <citation type="journal article" date="2014" name="Int. J. Syst. Evol. Microbiol.">
        <title>Complete genome sequence of Corynebacterium casei LMG S-19264T (=DSM 44701T), isolated from a smear-ripened cheese.</title>
        <authorList>
            <consortium name="US DOE Joint Genome Institute (JGI-PGF)"/>
            <person name="Walter F."/>
            <person name="Albersmeier A."/>
            <person name="Kalinowski J."/>
            <person name="Ruckert C."/>
        </authorList>
    </citation>
    <scope>NUCLEOTIDE SEQUENCE</scope>
    <source>
        <strain evidence="2">JCM 12862</strain>
    </source>
</reference>
<dbReference type="InterPro" id="IPR041698">
    <property type="entry name" value="Methyltransf_25"/>
</dbReference>
<dbReference type="Pfam" id="PF13649">
    <property type="entry name" value="Methyltransf_25"/>
    <property type="match status" value="1"/>
</dbReference>
<organism evidence="2 3">
    <name type="scientific">Yeosuana aromativorans</name>
    <dbReference type="NCBI Taxonomy" id="288019"/>
    <lineage>
        <taxon>Bacteria</taxon>
        <taxon>Pseudomonadati</taxon>
        <taxon>Bacteroidota</taxon>
        <taxon>Flavobacteriia</taxon>
        <taxon>Flavobacteriales</taxon>
        <taxon>Flavobacteriaceae</taxon>
        <taxon>Yeosuana</taxon>
    </lineage>
</organism>
<dbReference type="RefSeq" id="WP_188650135.1">
    <property type="nucleotide sequence ID" value="NZ_BMNR01000002.1"/>
</dbReference>
<comment type="caution">
    <text evidence="2">The sequence shown here is derived from an EMBL/GenBank/DDBJ whole genome shotgun (WGS) entry which is preliminary data.</text>
</comment>
<dbReference type="Gene3D" id="3.40.50.150">
    <property type="entry name" value="Vaccinia Virus protein VP39"/>
    <property type="match status" value="1"/>
</dbReference>
<protein>
    <submittedName>
        <fullName evidence="2">Methyltransferase</fullName>
    </submittedName>
</protein>
<dbReference type="EMBL" id="BMNR01000002">
    <property type="protein sequence ID" value="GGK15519.1"/>
    <property type="molecule type" value="Genomic_DNA"/>
</dbReference>
<dbReference type="InterPro" id="IPR029063">
    <property type="entry name" value="SAM-dependent_MTases_sf"/>
</dbReference>
<name>A0A8J3BEI4_9FLAO</name>
<reference evidence="2" key="2">
    <citation type="submission" date="2020-09" db="EMBL/GenBank/DDBJ databases">
        <authorList>
            <person name="Sun Q."/>
            <person name="Ohkuma M."/>
        </authorList>
    </citation>
    <scope>NUCLEOTIDE SEQUENCE</scope>
    <source>
        <strain evidence="2">JCM 12862</strain>
    </source>
</reference>
<keyword evidence="2" id="KW-0808">Transferase</keyword>
<dbReference type="GO" id="GO:0008168">
    <property type="term" value="F:methyltransferase activity"/>
    <property type="evidence" value="ECO:0007669"/>
    <property type="project" value="UniProtKB-KW"/>
</dbReference>
<dbReference type="AlphaFoldDB" id="A0A8J3BEI4"/>
<evidence type="ECO:0000259" key="1">
    <source>
        <dbReference type="Pfam" id="PF13649"/>
    </source>
</evidence>
<feature type="domain" description="Methyltransferase" evidence="1">
    <location>
        <begin position="43"/>
        <end position="130"/>
    </location>
</feature>
<evidence type="ECO:0000313" key="2">
    <source>
        <dbReference type="EMBL" id="GGK15519.1"/>
    </source>
</evidence>
<evidence type="ECO:0000313" key="3">
    <source>
        <dbReference type="Proteomes" id="UP000612329"/>
    </source>
</evidence>
<keyword evidence="2" id="KW-0489">Methyltransferase</keyword>
<sequence length="211" mass="24197">MPEFWESVYKSNERMWGENPTDNARNVLAFLQKHNIKNLLIPGFGYGRNAKVFYDEGFDVTGIEISKTAIERARNYFGSAVTIHHGSVTEMPFDTNQYQSIYCYSLIHLLNAADRKKLIADCYAQLKPNGIMVFVALSTNDKRFGLGEELDKNTFHSPQGLTLYFYDEASIQAAFGNYHIIEAKEINEPEENPNEKHWMIVCEKKTAHNNT</sequence>
<dbReference type="Proteomes" id="UP000612329">
    <property type="component" value="Unassembled WGS sequence"/>
</dbReference>
<keyword evidence="3" id="KW-1185">Reference proteome</keyword>
<accession>A0A8J3BEI4</accession>
<proteinExistence type="predicted"/>
<gene>
    <name evidence="2" type="ORF">GCM10007962_07230</name>
</gene>
<dbReference type="CDD" id="cd02440">
    <property type="entry name" value="AdoMet_MTases"/>
    <property type="match status" value="1"/>
</dbReference>
<dbReference type="GO" id="GO:0032259">
    <property type="term" value="P:methylation"/>
    <property type="evidence" value="ECO:0007669"/>
    <property type="project" value="UniProtKB-KW"/>
</dbReference>
<dbReference type="SUPFAM" id="SSF53335">
    <property type="entry name" value="S-adenosyl-L-methionine-dependent methyltransferases"/>
    <property type="match status" value="1"/>
</dbReference>